<feature type="transmembrane region" description="Helical" evidence="1">
    <location>
        <begin position="40"/>
        <end position="59"/>
    </location>
</feature>
<dbReference type="Proteomes" id="UP001595816">
    <property type="component" value="Unassembled WGS sequence"/>
</dbReference>
<keyword evidence="1" id="KW-0472">Membrane</keyword>
<accession>A0ABV8LG26</accession>
<dbReference type="RefSeq" id="WP_253759425.1">
    <property type="nucleotide sequence ID" value="NZ_JAMZDZ010000001.1"/>
</dbReference>
<keyword evidence="1" id="KW-0812">Transmembrane</keyword>
<keyword evidence="3" id="KW-1185">Reference proteome</keyword>
<protein>
    <submittedName>
        <fullName evidence="2">Uncharacterized protein</fullName>
    </submittedName>
</protein>
<feature type="transmembrane region" description="Helical" evidence="1">
    <location>
        <begin position="66"/>
        <end position="90"/>
    </location>
</feature>
<name>A0ABV8LG26_9ACTN</name>
<feature type="transmembrane region" description="Helical" evidence="1">
    <location>
        <begin position="12"/>
        <end position="34"/>
    </location>
</feature>
<evidence type="ECO:0000313" key="2">
    <source>
        <dbReference type="EMBL" id="MFC4129456.1"/>
    </source>
</evidence>
<comment type="caution">
    <text evidence="2">The sequence shown here is derived from an EMBL/GenBank/DDBJ whole genome shotgun (WGS) entry which is preliminary data.</text>
</comment>
<proteinExistence type="predicted"/>
<evidence type="ECO:0000256" key="1">
    <source>
        <dbReference type="SAM" id="Phobius"/>
    </source>
</evidence>
<evidence type="ECO:0000313" key="3">
    <source>
        <dbReference type="Proteomes" id="UP001595816"/>
    </source>
</evidence>
<dbReference type="EMBL" id="JBHSAY010000003">
    <property type="protein sequence ID" value="MFC4129456.1"/>
    <property type="molecule type" value="Genomic_DNA"/>
</dbReference>
<organism evidence="2 3">
    <name type="scientific">Hamadaea flava</name>
    <dbReference type="NCBI Taxonomy" id="1742688"/>
    <lineage>
        <taxon>Bacteria</taxon>
        <taxon>Bacillati</taxon>
        <taxon>Actinomycetota</taxon>
        <taxon>Actinomycetes</taxon>
        <taxon>Micromonosporales</taxon>
        <taxon>Micromonosporaceae</taxon>
        <taxon>Hamadaea</taxon>
    </lineage>
</organism>
<sequence>MRPTLREPYPVRVPAVLAGLAGAGAWLAGFGTLAADLAGYAWWTLGAGAAAWLAALALLRHGDRGVAAGIAVALAIGWSSTAVALGVTWVQTGTWPLW</sequence>
<keyword evidence="1" id="KW-1133">Transmembrane helix</keyword>
<gene>
    <name evidence="2" type="ORF">ACFOZ4_02400</name>
</gene>
<reference evidence="3" key="1">
    <citation type="journal article" date="2019" name="Int. J. Syst. Evol. Microbiol.">
        <title>The Global Catalogue of Microorganisms (GCM) 10K type strain sequencing project: providing services to taxonomists for standard genome sequencing and annotation.</title>
        <authorList>
            <consortium name="The Broad Institute Genomics Platform"/>
            <consortium name="The Broad Institute Genome Sequencing Center for Infectious Disease"/>
            <person name="Wu L."/>
            <person name="Ma J."/>
        </authorList>
    </citation>
    <scope>NUCLEOTIDE SEQUENCE [LARGE SCALE GENOMIC DNA]</scope>
    <source>
        <strain evidence="3">CGMCC 4.7289</strain>
    </source>
</reference>